<sequence>MVEAFRDYLTALISLGHGRIDNKRGRLEGMLFSRRPLSGFDAAFPEREEFAYIL</sequence>
<reference evidence="1 2" key="1">
    <citation type="journal article" date="2012" name="J. Bacteriol.">
        <title>Draft Genome Sequences for Two Metal-Reducing Pelosinus fermentans Strains Isolated from a Cr(VI)-Contaminated Site and for Type Strain R7.</title>
        <authorList>
            <person name="Brown S.D."/>
            <person name="Podar M."/>
            <person name="Klingeman D.M."/>
            <person name="Johnson C.M."/>
            <person name="Yang Z.K."/>
            <person name="Utturkar S.M."/>
            <person name="Land M.L."/>
            <person name="Mosher J.J."/>
            <person name="Hurt R.A.Jr."/>
            <person name="Phelps T.J."/>
            <person name="Palumbo A.V."/>
            <person name="Arkin A.P."/>
            <person name="Hazen T.C."/>
            <person name="Elias D.A."/>
        </authorList>
    </citation>
    <scope>NUCLEOTIDE SEQUENCE [LARGE SCALE GENOMIC DNA]</scope>
    <source>
        <strain evidence="1 2">B4</strain>
    </source>
</reference>
<dbReference type="PATRIC" id="fig|1149862.3.peg.1958"/>
<comment type="caution">
    <text evidence="1">The sequence shown here is derived from an EMBL/GenBank/DDBJ whole genome shotgun (WGS) entry which is preliminary data.</text>
</comment>
<dbReference type="AlphaFoldDB" id="I9B1J2"/>
<evidence type="ECO:0000313" key="1">
    <source>
        <dbReference type="EMBL" id="EIW19007.1"/>
    </source>
</evidence>
<proteinExistence type="predicted"/>
<dbReference type="Proteomes" id="UP000004324">
    <property type="component" value="Unassembled WGS sequence"/>
</dbReference>
<keyword evidence="2" id="KW-1185">Reference proteome</keyword>
<organism evidence="1 2">
    <name type="scientific">Pelosinus fermentans B4</name>
    <dbReference type="NCBI Taxonomy" id="1149862"/>
    <lineage>
        <taxon>Bacteria</taxon>
        <taxon>Bacillati</taxon>
        <taxon>Bacillota</taxon>
        <taxon>Negativicutes</taxon>
        <taxon>Selenomonadales</taxon>
        <taxon>Sporomusaceae</taxon>
        <taxon>Pelosinus</taxon>
    </lineage>
</organism>
<name>I9B1J2_9FIRM</name>
<dbReference type="EMBL" id="AKVJ01000022">
    <property type="protein sequence ID" value="EIW19007.1"/>
    <property type="molecule type" value="Genomic_DNA"/>
</dbReference>
<gene>
    <name evidence="1" type="ORF">FB4_0532</name>
</gene>
<accession>I9B1J2</accession>
<protein>
    <submittedName>
        <fullName evidence="1">Uncharacterized protein</fullName>
    </submittedName>
</protein>
<evidence type="ECO:0000313" key="2">
    <source>
        <dbReference type="Proteomes" id="UP000004324"/>
    </source>
</evidence>